<comment type="caution">
    <text evidence="1">The sequence shown here is derived from an EMBL/GenBank/DDBJ whole genome shotgun (WGS) entry which is preliminary data.</text>
</comment>
<protein>
    <submittedName>
        <fullName evidence="1">Uncharacterized protein</fullName>
    </submittedName>
</protein>
<dbReference type="EMBL" id="QFOD01000006">
    <property type="protein sequence ID" value="PZP33287.1"/>
    <property type="molecule type" value="Genomic_DNA"/>
</dbReference>
<proteinExistence type="predicted"/>
<evidence type="ECO:0000313" key="2">
    <source>
        <dbReference type="Proteomes" id="UP000249633"/>
    </source>
</evidence>
<sequence length="121" mass="13178">MNTASPALKPSPLRALWALWMRWRGRRQATEARSGASPSQAAAEPLLLPPHQAGWLTLARGARLHMQAGQLLLSEAPRALDAWLALPAQPLRAGEVWVAHRAGRVLLQAGDQPVRLLRHAA</sequence>
<reference evidence="1 2" key="1">
    <citation type="submission" date="2017-08" db="EMBL/GenBank/DDBJ databases">
        <title>Infants hospitalized years apart are colonized by the same room-sourced microbial strains.</title>
        <authorList>
            <person name="Brooks B."/>
            <person name="Olm M.R."/>
            <person name="Firek B.A."/>
            <person name="Baker R."/>
            <person name="Thomas B.C."/>
            <person name="Morowitz M.J."/>
            <person name="Banfield J.F."/>
        </authorList>
    </citation>
    <scope>NUCLEOTIDE SEQUENCE [LARGE SCALE GENOMIC DNA]</scope>
    <source>
        <strain evidence="1">S2_012_000_R2_81</strain>
    </source>
</reference>
<dbReference type="Proteomes" id="UP000249633">
    <property type="component" value="Unassembled WGS sequence"/>
</dbReference>
<name>A0A2W5DVS8_9BURK</name>
<dbReference type="AlphaFoldDB" id="A0A2W5DVS8"/>
<organism evidence="1 2">
    <name type="scientific">Roseateles depolymerans</name>
    <dbReference type="NCBI Taxonomy" id="76731"/>
    <lineage>
        <taxon>Bacteria</taxon>
        <taxon>Pseudomonadati</taxon>
        <taxon>Pseudomonadota</taxon>
        <taxon>Betaproteobacteria</taxon>
        <taxon>Burkholderiales</taxon>
        <taxon>Sphaerotilaceae</taxon>
        <taxon>Roseateles</taxon>
    </lineage>
</organism>
<evidence type="ECO:0000313" key="1">
    <source>
        <dbReference type="EMBL" id="PZP33287.1"/>
    </source>
</evidence>
<gene>
    <name evidence="1" type="ORF">DI603_07875</name>
</gene>
<accession>A0A2W5DVS8</accession>